<proteinExistence type="predicted"/>
<organism evidence="1 2">
    <name type="scientific">Neisseria elongata</name>
    <dbReference type="NCBI Taxonomy" id="495"/>
    <lineage>
        <taxon>Bacteria</taxon>
        <taxon>Pseudomonadati</taxon>
        <taxon>Pseudomonadota</taxon>
        <taxon>Betaproteobacteria</taxon>
        <taxon>Neisseriales</taxon>
        <taxon>Neisseriaceae</taxon>
        <taxon>Neisseria</taxon>
    </lineage>
</organism>
<reference evidence="1 2" key="1">
    <citation type="submission" date="2018-06" db="EMBL/GenBank/DDBJ databases">
        <authorList>
            <consortium name="Pathogen Informatics"/>
            <person name="Doyle S."/>
        </authorList>
    </citation>
    <scope>NUCLEOTIDE SEQUENCE [LARGE SCALE GENOMIC DNA]</scope>
    <source>
        <strain evidence="1 2">NCTC10660</strain>
    </source>
</reference>
<dbReference type="AlphaFoldDB" id="A0A378TWI8"/>
<dbReference type="GeneID" id="93351813"/>
<dbReference type="Proteomes" id="UP000254927">
    <property type="component" value="Unassembled WGS sequence"/>
</dbReference>
<sequence>MQRLLLICLPLLFAACGRQDDTPPPAASVAASAVSEPAPAAASMASAASAETIQAEEDPMPADLLKQFEWHTERIKRELASATPKQADNLYDEYVALLTTYNENRPSESGLLVKINDRETTVLDNFCSEQYWVEKAGKLEETEALKTLQRKMSAVGLEYWDVGECTAIVRPKADYYLKLFGPAVSPDTRRFLEIEARQDKELATNDAALSISWQELAERVLEWEDFLQRHPGSRLSRKAFDEYLFYQNILLFGLDNTPTYSDDGTRLLSAADDGENGENGTYGRDYQAARQKIVKQRPDGDTAKLVVLTQTLNYDQAEKAVKEYRRKHFDSTLYSAEPEGV</sequence>
<dbReference type="EMBL" id="UGQW01000002">
    <property type="protein sequence ID" value="STZ67338.1"/>
    <property type="molecule type" value="Genomic_DNA"/>
</dbReference>
<name>A0A378TWI8_NEIEL</name>
<evidence type="ECO:0008006" key="3">
    <source>
        <dbReference type="Google" id="ProtNLM"/>
    </source>
</evidence>
<dbReference type="RefSeq" id="WP_074895868.1">
    <property type="nucleotide sequence ID" value="NZ_CP031252.1"/>
</dbReference>
<accession>A0A378TWI8</accession>
<evidence type="ECO:0000313" key="2">
    <source>
        <dbReference type="Proteomes" id="UP000254927"/>
    </source>
</evidence>
<dbReference type="PROSITE" id="PS51257">
    <property type="entry name" value="PROKAR_LIPOPROTEIN"/>
    <property type="match status" value="1"/>
</dbReference>
<protein>
    <recommendedName>
        <fullName evidence="3">Lipoprotein</fullName>
    </recommendedName>
</protein>
<gene>
    <name evidence="1" type="ORF">NCTC10660_00815</name>
</gene>
<evidence type="ECO:0000313" key="1">
    <source>
        <dbReference type="EMBL" id="STZ67338.1"/>
    </source>
</evidence>